<proteinExistence type="predicted"/>
<keyword evidence="1" id="KW-1133">Transmembrane helix</keyword>
<evidence type="ECO:0000256" key="1">
    <source>
        <dbReference type="SAM" id="Phobius"/>
    </source>
</evidence>
<dbReference type="EMBL" id="MTCY01000023">
    <property type="protein sequence ID" value="OWP76734.1"/>
    <property type="molecule type" value="Genomic_DNA"/>
</dbReference>
<protein>
    <submittedName>
        <fullName evidence="2">Uncharacterized protein</fullName>
    </submittedName>
</protein>
<keyword evidence="1" id="KW-0472">Membrane</keyword>
<dbReference type="AlphaFoldDB" id="A0A246GA37"/>
<evidence type="ECO:0000313" key="3">
    <source>
        <dbReference type="Proteomes" id="UP000198034"/>
    </source>
</evidence>
<feature type="transmembrane region" description="Helical" evidence="1">
    <location>
        <begin position="7"/>
        <end position="26"/>
    </location>
</feature>
<evidence type="ECO:0000313" key="2">
    <source>
        <dbReference type="EMBL" id="OWP76734.1"/>
    </source>
</evidence>
<dbReference type="OrthoDB" id="1179726at2"/>
<gene>
    <name evidence="2" type="ORF">BWK62_08870</name>
</gene>
<reference evidence="2 3" key="1">
    <citation type="journal article" date="2017" name="Infect. Genet. Evol.">
        <title>Comparative genome analysis of fish pathogen Flavobacterium columnare reveals extensive sequence diversity within the species.</title>
        <authorList>
            <person name="Kayansamruaj P."/>
            <person name="Dong H.T."/>
            <person name="Hirono I."/>
            <person name="Kondo H."/>
            <person name="Senapin S."/>
            <person name="Rodkhum C."/>
        </authorList>
    </citation>
    <scope>NUCLEOTIDE SEQUENCE [LARGE SCALE GENOMIC DNA]</scope>
    <source>
        <strain evidence="2 3">1214</strain>
    </source>
</reference>
<sequence>MFSQGQILFAISFFICFVILMIFSYRKDINLHKLHYKGSFWILISFLIFIGILFFIKTILKNQ</sequence>
<accession>A0A246GA37</accession>
<keyword evidence="1" id="KW-0812">Transmembrane</keyword>
<comment type="caution">
    <text evidence="2">The sequence shown here is derived from an EMBL/GenBank/DDBJ whole genome shotgun (WGS) entry which is preliminary data.</text>
</comment>
<feature type="transmembrane region" description="Helical" evidence="1">
    <location>
        <begin position="38"/>
        <end position="60"/>
    </location>
</feature>
<organism evidence="2 3">
    <name type="scientific">Flavobacterium columnare</name>
    <dbReference type="NCBI Taxonomy" id="996"/>
    <lineage>
        <taxon>Bacteria</taxon>
        <taxon>Pseudomonadati</taxon>
        <taxon>Bacteroidota</taxon>
        <taxon>Flavobacteriia</taxon>
        <taxon>Flavobacteriales</taxon>
        <taxon>Flavobacteriaceae</taxon>
        <taxon>Flavobacterium</taxon>
    </lineage>
</organism>
<name>A0A246GA37_9FLAO</name>
<dbReference type="Proteomes" id="UP000198034">
    <property type="component" value="Unassembled WGS sequence"/>
</dbReference>